<feature type="non-terminal residue" evidence="1">
    <location>
        <position position="31"/>
    </location>
</feature>
<dbReference type="AlphaFoldDB" id="A0A0K2SVH3"/>
<accession>A0A0K2SVH3</accession>
<organism evidence="1">
    <name type="scientific">Lepeophtheirus salmonis</name>
    <name type="common">Salmon louse</name>
    <name type="synonym">Caligus salmonis</name>
    <dbReference type="NCBI Taxonomy" id="72036"/>
    <lineage>
        <taxon>Eukaryota</taxon>
        <taxon>Metazoa</taxon>
        <taxon>Ecdysozoa</taxon>
        <taxon>Arthropoda</taxon>
        <taxon>Crustacea</taxon>
        <taxon>Multicrustacea</taxon>
        <taxon>Hexanauplia</taxon>
        <taxon>Copepoda</taxon>
        <taxon>Siphonostomatoida</taxon>
        <taxon>Caligidae</taxon>
        <taxon>Lepeophtheirus</taxon>
    </lineage>
</organism>
<name>A0A0K2SVH3_LEPSM</name>
<protein>
    <submittedName>
        <fullName evidence="1">Uncharacterized protein</fullName>
    </submittedName>
</protein>
<evidence type="ECO:0000313" key="1">
    <source>
        <dbReference type="EMBL" id="CDW17372.1"/>
    </source>
</evidence>
<dbReference type="EMBL" id="HACA01000011">
    <property type="protein sequence ID" value="CDW17372.1"/>
    <property type="molecule type" value="Transcribed_RNA"/>
</dbReference>
<sequence>MPIIIRDISLHLFMMPNTSFCPLCICFVSSE</sequence>
<reference evidence="1" key="1">
    <citation type="submission" date="2014-05" db="EMBL/GenBank/DDBJ databases">
        <authorList>
            <person name="Chronopoulou M."/>
        </authorList>
    </citation>
    <scope>NUCLEOTIDE SEQUENCE</scope>
    <source>
        <tissue evidence="1">Whole organism</tissue>
    </source>
</reference>
<proteinExistence type="predicted"/>